<keyword evidence="3" id="KW-1185">Reference proteome</keyword>
<dbReference type="RefSeq" id="WP_091452336.1">
    <property type="nucleotide sequence ID" value="NZ_FMZZ01000008.1"/>
</dbReference>
<gene>
    <name evidence="2" type="ORF">SAMN05216174_108295</name>
</gene>
<feature type="transmembrane region" description="Helical" evidence="1">
    <location>
        <begin position="39"/>
        <end position="58"/>
    </location>
</feature>
<organism evidence="2 3">
    <name type="scientific">Actinokineospora iranica</name>
    <dbReference type="NCBI Taxonomy" id="1271860"/>
    <lineage>
        <taxon>Bacteria</taxon>
        <taxon>Bacillati</taxon>
        <taxon>Actinomycetota</taxon>
        <taxon>Actinomycetes</taxon>
        <taxon>Pseudonocardiales</taxon>
        <taxon>Pseudonocardiaceae</taxon>
        <taxon>Actinokineospora</taxon>
    </lineage>
</organism>
<dbReference type="OrthoDB" id="3700923at2"/>
<evidence type="ECO:0000313" key="2">
    <source>
        <dbReference type="EMBL" id="SDD22586.1"/>
    </source>
</evidence>
<keyword evidence="1" id="KW-1133">Transmembrane helix</keyword>
<evidence type="ECO:0000313" key="3">
    <source>
        <dbReference type="Proteomes" id="UP000199501"/>
    </source>
</evidence>
<protein>
    <submittedName>
        <fullName evidence="2">Uncharacterized protein</fullName>
    </submittedName>
</protein>
<accession>A0A1G6T217</accession>
<dbReference type="Proteomes" id="UP000199501">
    <property type="component" value="Unassembled WGS sequence"/>
</dbReference>
<evidence type="ECO:0000256" key="1">
    <source>
        <dbReference type="SAM" id="Phobius"/>
    </source>
</evidence>
<proteinExistence type="predicted"/>
<dbReference type="STRING" id="1271860.SAMN05216174_108295"/>
<keyword evidence="1" id="KW-0812">Transmembrane</keyword>
<sequence length="343" mass="36823">MTHEFEALLRECLARQAARAPHRAFLIAALRRRRTARMWLPLVVAVVIALALTVVVSVEFRAGGELGVPPARRPPDDGLPLAAESISDHWDLRVPVEPRWLPSGLVEHQRMVNTGGTMATRFWTPGPVVDEAAQWVSLSLLRLDAEDLLFTGDQVDIRGSSGRFSPYALPGDAVLTWWGALGFRFTVTVHGLPNGREVATQIARSVESAPGEGMRLAARFGAIPAGMTPTYGGIRGASPGEAGGFLRAGAPDGRELHAEVLPVAPAELGVELTVRGREVWFRSGVGADGASEQVVVDLGGRWLVVRYFGGEPDAGRLTGLAQVAETVRFGPVPFSPWLGTRPE</sequence>
<dbReference type="AlphaFoldDB" id="A0A1G6T217"/>
<name>A0A1G6T217_9PSEU</name>
<reference evidence="3" key="1">
    <citation type="submission" date="2016-10" db="EMBL/GenBank/DDBJ databases">
        <authorList>
            <person name="Varghese N."/>
            <person name="Submissions S."/>
        </authorList>
    </citation>
    <scope>NUCLEOTIDE SEQUENCE [LARGE SCALE GENOMIC DNA]</scope>
    <source>
        <strain evidence="3">IBRC-M 10403</strain>
    </source>
</reference>
<dbReference type="EMBL" id="FMZZ01000008">
    <property type="protein sequence ID" value="SDD22586.1"/>
    <property type="molecule type" value="Genomic_DNA"/>
</dbReference>
<keyword evidence="1" id="KW-0472">Membrane</keyword>